<evidence type="ECO:0000313" key="2">
    <source>
        <dbReference type="Proteomes" id="UP000001037"/>
    </source>
</evidence>
<gene>
    <name evidence="1" type="ordered locus">Pyrfu_0898</name>
</gene>
<dbReference type="PANTHER" id="PTHR35866">
    <property type="entry name" value="PUTATIVE-RELATED"/>
    <property type="match status" value="1"/>
</dbReference>
<sequence>MVHMPCRLYGCEKCCYETRMPLTRSDMERLENLGYSRDYFAICDDAECRLRNIEGHCVFLEPGEGCRIYPQRPLGCRIYPVICVEGEGLAVDAYCPIAHLALHLLEARQDLVKRIALVITREYGVPCPARIVGIVHTG</sequence>
<evidence type="ECO:0000313" key="1">
    <source>
        <dbReference type="EMBL" id="AEM38767.1"/>
    </source>
</evidence>
<dbReference type="Pfam" id="PF03692">
    <property type="entry name" value="CxxCxxCC"/>
    <property type="match status" value="1"/>
</dbReference>
<protein>
    <recommendedName>
        <fullName evidence="3">YkgJ family cysteine cluster protein</fullName>
    </recommendedName>
</protein>
<dbReference type="HOGENOM" id="CLU_126379_1_0_2"/>
<organism evidence="1 2">
    <name type="scientific">Pyrolobus fumarii (strain DSM 11204 / 1A)</name>
    <dbReference type="NCBI Taxonomy" id="694429"/>
    <lineage>
        <taxon>Archaea</taxon>
        <taxon>Thermoproteota</taxon>
        <taxon>Thermoprotei</taxon>
        <taxon>Desulfurococcales</taxon>
        <taxon>Pyrodictiaceae</taxon>
        <taxon>Pyrolobus</taxon>
    </lineage>
</organism>
<evidence type="ECO:0008006" key="3">
    <source>
        <dbReference type="Google" id="ProtNLM"/>
    </source>
</evidence>
<dbReference type="STRING" id="694429.Pyrfu_0898"/>
<name>G0EE73_PYRF1</name>
<dbReference type="InParanoid" id="G0EE73"/>
<reference evidence="1 2" key="1">
    <citation type="journal article" date="2011" name="Stand. Genomic Sci.">
        <title>Complete genome sequence of the hyperthermophilic chemolithoautotroph Pyrolobus fumarii type strain (1A).</title>
        <authorList>
            <person name="Anderson I."/>
            <person name="Goker M."/>
            <person name="Nolan M."/>
            <person name="Lucas S."/>
            <person name="Hammon N."/>
            <person name="Deshpande S."/>
            <person name="Cheng J.F."/>
            <person name="Tapia R."/>
            <person name="Han C."/>
            <person name="Goodwin L."/>
            <person name="Pitluck S."/>
            <person name="Huntemann M."/>
            <person name="Liolios K."/>
            <person name="Ivanova N."/>
            <person name="Pagani I."/>
            <person name="Mavromatis K."/>
            <person name="Ovchinikova G."/>
            <person name="Pati A."/>
            <person name="Chen A."/>
            <person name="Palaniappan K."/>
            <person name="Land M."/>
            <person name="Hauser L."/>
            <person name="Brambilla E.M."/>
            <person name="Huber H."/>
            <person name="Yasawong M."/>
            <person name="Rohde M."/>
            <person name="Spring S."/>
            <person name="Abt B."/>
            <person name="Sikorski J."/>
            <person name="Wirth R."/>
            <person name="Detter J.C."/>
            <person name="Woyke T."/>
            <person name="Bristow J."/>
            <person name="Eisen J.A."/>
            <person name="Markowitz V."/>
            <person name="Hugenholtz P."/>
            <person name="Kyrpides N.C."/>
            <person name="Klenk H.P."/>
            <person name="Lapidus A."/>
        </authorList>
    </citation>
    <scope>NUCLEOTIDE SEQUENCE [LARGE SCALE GENOMIC DNA]</scope>
    <source>
        <strain evidence="2">DSM 11204 / 1A</strain>
    </source>
</reference>
<proteinExistence type="predicted"/>
<accession>G0EE73</accession>
<dbReference type="KEGG" id="pfm:Pyrfu_0898"/>
<dbReference type="InterPro" id="IPR005358">
    <property type="entry name" value="Puta_zinc/iron-chelating_dom"/>
</dbReference>
<dbReference type="Proteomes" id="UP000001037">
    <property type="component" value="Chromosome"/>
</dbReference>
<dbReference type="PANTHER" id="PTHR35866:SF2">
    <property type="entry name" value="YKGJ FAMILY CYSTEINE CLUSTER PROTEIN"/>
    <property type="match status" value="1"/>
</dbReference>
<dbReference type="EMBL" id="CP002838">
    <property type="protein sequence ID" value="AEM38767.1"/>
    <property type="molecule type" value="Genomic_DNA"/>
</dbReference>
<dbReference type="AlphaFoldDB" id="G0EE73"/>
<dbReference type="eggNOG" id="arCOG02579">
    <property type="taxonomic scope" value="Archaea"/>
</dbReference>
<keyword evidence="2" id="KW-1185">Reference proteome</keyword>